<comment type="caution">
    <text evidence="1">The sequence shown here is derived from an EMBL/GenBank/DDBJ whole genome shotgun (WGS) entry which is preliminary data.</text>
</comment>
<dbReference type="EMBL" id="LSRF01000027">
    <property type="protein sequence ID" value="KXP10744.1"/>
    <property type="molecule type" value="Genomic_DNA"/>
</dbReference>
<evidence type="ECO:0000313" key="2">
    <source>
        <dbReference type="Proteomes" id="UP000070258"/>
    </source>
</evidence>
<protein>
    <recommendedName>
        <fullName evidence="3">PE domain-containing protein</fullName>
    </recommendedName>
</protein>
<dbReference type="RefSeq" id="WP_068571088.1">
    <property type="nucleotide sequence ID" value="NZ_LSRF01000027.1"/>
</dbReference>
<organism evidence="1 2">
    <name type="scientific">Tsukamurella pseudospumae</name>
    <dbReference type="NCBI Taxonomy" id="239498"/>
    <lineage>
        <taxon>Bacteria</taxon>
        <taxon>Bacillati</taxon>
        <taxon>Actinomycetota</taxon>
        <taxon>Actinomycetes</taxon>
        <taxon>Mycobacteriales</taxon>
        <taxon>Tsukamurellaceae</taxon>
        <taxon>Tsukamurella</taxon>
    </lineage>
</organism>
<name>A0A138AJY9_9ACTN</name>
<dbReference type="AlphaFoldDB" id="A0A138AJY9"/>
<evidence type="ECO:0008006" key="3">
    <source>
        <dbReference type="Google" id="ProtNLM"/>
    </source>
</evidence>
<accession>A0A138AJY9</accession>
<dbReference type="Proteomes" id="UP000070258">
    <property type="component" value="Unassembled WGS sequence"/>
</dbReference>
<sequence>MSDELNLEPAAASGGVDSWNAPVTAGLTAAAVPAPVAPTDPSPATAAIVAGYAEQSSAAEAAIAAIAAKVPQYSGAAQAGIATIVDTEAQSTTGLRPDPTTPAA</sequence>
<gene>
    <name evidence="1" type="ORF">AXK60_24910</name>
</gene>
<evidence type="ECO:0000313" key="1">
    <source>
        <dbReference type="EMBL" id="KXP10744.1"/>
    </source>
</evidence>
<reference evidence="2" key="1">
    <citation type="submission" date="2016-02" db="EMBL/GenBank/DDBJ databases">
        <authorList>
            <person name="Wen L."/>
            <person name="He K."/>
            <person name="Yang H."/>
        </authorList>
    </citation>
    <scope>NUCLEOTIDE SEQUENCE [LARGE SCALE GENOMIC DNA]</scope>
    <source>
        <strain evidence="2">JCM 15929</strain>
    </source>
</reference>
<proteinExistence type="predicted"/>